<keyword evidence="2" id="KW-1185">Reference proteome</keyword>
<reference evidence="1 2" key="1">
    <citation type="submission" date="2018-07" db="EMBL/GenBank/DDBJ databases">
        <title>Arthrobacter sp. nov., isolated from raw cow's milk with high bacterial count.</title>
        <authorList>
            <person name="Hahne J."/>
            <person name="Isele D."/>
            <person name="Lipski A."/>
        </authorList>
    </citation>
    <scope>NUCLEOTIDE SEQUENCE [LARGE SCALE GENOMIC DNA]</scope>
    <source>
        <strain evidence="1 2">JZ R-35</strain>
    </source>
</reference>
<organism evidence="1 2">
    <name type="scientific">Galactobacter valiniphilus</name>
    <dbReference type="NCBI Taxonomy" id="2676122"/>
    <lineage>
        <taxon>Bacteria</taxon>
        <taxon>Bacillati</taxon>
        <taxon>Actinomycetota</taxon>
        <taxon>Actinomycetes</taxon>
        <taxon>Micrococcales</taxon>
        <taxon>Micrococcaceae</taxon>
        <taxon>Galactobacter</taxon>
    </lineage>
</organism>
<evidence type="ECO:0000313" key="2">
    <source>
        <dbReference type="Proteomes" id="UP000265419"/>
    </source>
</evidence>
<dbReference type="RefSeq" id="WP_119425211.1">
    <property type="nucleotide sequence ID" value="NZ_QQXK01000022.1"/>
</dbReference>
<evidence type="ECO:0000313" key="1">
    <source>
        <dbReference type="EMBL" id="RII41724.1"/>
    </source>
</evidence>
<gene>
    <name evidence="1" type="ORF">DWB68_11190</name>
</gene>
<proteinExistence type="predicted"/>
<protein>
    <submittedName>
        <fullName evidence="1">Uncharacterized protein</fullName>
    </submittedName>
</protein>
<dbReference type="AlphaFoldDB" id="A0A399J924"/>
<name>A0A399J924_9MICC</name>
<sequence length="113" mass="12711">MQEWVRVTREDGETVGWLEPLDAGYERLLPRSVLGHAVGEPTEWVEGEERLQEIGLRHLAEEWLLDGAPTRLALLEVSPQGIVVAPALQTKALAPAERTRVDWPDLDGRLRRA</sequence>
<dbReference type="EMBL" id="QQXK01000022">
    <property type="protein sequence ID" value="RII41724.1"/>
    <property type="molecule type" value="Genomic_DNA"/>
</dbReference>
<accession>A0A399J924</accession>
<comment type="caution">
    <text evidence="1">The sequence shown here is derived from an EMBL/GenBank/DDBJ whole genome shotgun (WGS) entry which is preliminary data.</text>
</comment>
<dbReference type="Proteomes" id="UP000265419">
    <property type="component" value="Unassembled WGS sequence"/>
</dbReference>